<reference evidence="5 6" key="1">
    <citation type="journal article" date="2015" name="Stand. Genomic Sci.">
        <title>Genome sequence and description of the mosquitocidal and heavy metal tolerant strain Lysinibacillus sphaericus CBAM5.</title>
        <authorList>
            <person name="Pena-Montenegro T.D."/>
            <person name="Lozano L."/>
            <person name="Dussan J."/>
        </authorList>
    </citation>
    <scope>NUCLEOTIDE SEQUENCE [LARGE SCALE GENOMIC DNA]</scope>
    <source>
        <strain evidence="5">CBAM5</strain>
    </source>
</reference>
<dbReference type="Pfam" id="PF00395">
    <property type="entry name" value="SLH"/>
    <property type="match status" value="3"/>
</dbReference>
<dbReference type="InterPro" id="IPR001119">
    <property type="entry name" value="SLH_dom"/>
</dbReference>
<protein>
    <submittedName>
        <fullName evidence="5">Uncharacterized protein</fullName>
    </submittedName>
</protein>
<comment type="caution">
    <text evidence="5">The sequence shown here is derived from an EMBL/GenBank/DDBJ whole genome shotgun (WGS) entry which is preliminary data.</text>
</comment>
<evidence type="ECO:0000313" key="6">
    <source>
        <dbReference type="Proteomes" id="UP000023555"/>
    </source>
</evidence>
<feature type="domain" description="Fibronectin type-III" evidence="3">
    <location>
        <begin position="233"/>
        <end position="340"/>
    </location>
</feature>
<name>W7SCJ5_LYSSH</name>
<evidence type="ECO:0000313" key="5">
    <source>
        <dbReference type="EMBL" id="EWH34188.1"/>
    </source>
</evidence>
<feature type="domain" description="Fibronectin type-III" evidence="3">
    <location>
        <begin position="1096"/>
        <end position="1190"/>
    </location>
</feature>
<dbReference type="InterPro" id="IPR013783">
    <property type="entry name" value="Ig-like_fold"/>
</dbReference>
<keyword evidence="2" id="KW-1133">Transmembrane helix</keyword>
<dbReference type="PANTHER" id="PTHR43308">
    <property type="entry name" value="OUTER MEMBRANE PROTEIN ALPHA-RELATED"/>
    <property type="match status" value="1"/>
</dbReference>
<dbReference type="Proteomes" id="UP000023555">
    <property type="component" value="Unassembled WGS sequence"/>
</dbReference>
<accession>W7SCJ5</accession>
<dbReference type="PANTHER" id="PTHR43308:SF5">
    <property type="entry name" value="S-LAYER PROTEIN _ PEPTIDOGLYCAN ENDO-BETA-N-ACETYLGLUCOSAMINIDASE"/>
    <property type="match status" value="1"/>
</dbReference>
<dbReference type="PROSITE" id="PS51272">
    <property type="entry name" value="SLH"/>
    <property type="match status" value="3"/>
</dbReference>
<dbReference type="RefSeq" id="WP_051563211.1">
    <property type="nucleotide sequence ID" value="NZ_KK037167.1"/>
</dbReference>
<dbReference type="Gene3D" id="2.60.40.10">
    <property type="entry name" value="Immunoglobulins"/>
    <property type="match status" value="3"/>
</dbReference>
<feature type="transmembrane region" description="Helical" evidence="2">
    <location>
        <begin position="21"/>
        <end position="41"/>
    </location>
</feature>
<dbReference type="SMART" id="SM00060">
    <property type="entry name" value="FN3"/>
    <property type="match status" value="3"/>
</dbReference>
<evidence type="ECO:0000256" key="2">
    <source>
        <dbReference type="SAM" id="Phobius"/>
    </source>
</evidence>
<evidence type="ECO:0000259" key="3">
    <source>
        <dbReference type="PROSITE" id="PS50853"/>
    </source>
</evidence>
<dbReference type="CDD" id="cd00063">
    <property type="entry name" value="FN3"/>
    <property type="match status" value="1"/>
</dbReference>
<evidence type="ECO:0000256" key="1">
    <source>
        <dbReference type="ARBA" id="ARBA00022729"/>
    </source>
</evidence>
<feature type="domain" description="SLH" evidence="4">
    <location>
        <begin position="1560"/>
        <end position="1623"/>
    </location>
</feature>
<dbReference type="Pfam" id="PF00041">
    <property type="entry name" value="fn3"/>
    <property type="match status" value="1"/>
</dbReference>
<dbReference type="PROSITE" id="PS50853">
    <property type="entry name" value="FN3"/>
    <property type="match status" value="3"/>
</dbReference>
<dbReference type="EMBL" id="AYKQ01000008">
    <property type="protein sequence ID" value="EWH34188.1"/>
    <property type="molecule type" value="Genomic_DNA"/>
</dbReference>
<dbReference type="OrthoDB" id="9807519at2"/>
<keyword evidence="1" id="KW-0732">Signal</keyword>
<dbReference type="SUPFAM" id="SSF49265">
    <property type="entry name" value="Fibronectin type III"/>
    <property type="match status" value="2"/>
</dbReference>
<organism evidence="5 6">
    <name type="scientific">Lysinibacillus sphaericus CBAM5</name>
    <dbReference type="NCBI Taxonomy" id="1400869"/>
    <lineage>
        <taxon>Bacteria</taxon>
        <taxon>Bacillati</taxon>
        <taxon>Bacillota</taxon>
        <taxon>Bacilli</taxon>
        <taxon>Bacillales</taxon>
        <taxon>Bacillaceae</taxon>
        <taxon>Lysinibacillus</taxon>
    </lineage>
</organism>
<sequence length="1660" mass="175062">MNRSQAFKNGRNGIKMVRKKMRFYVRILIVLILMMASIGYIPAIEVEAAVNGTADGTYDFGGSVSGDNSAGAGFSTFSDKFIISNGFVVDPATSQLYTQNYTPKAQETLIIKAEGGNICKTFTFKDLGISIVPDLPKLTFSKLSLVVKDTNGATLGSHSIANKEISGNGMIHQLSTLLNNGNEFDYNGAESLEITWQFDFPTNDPNTEPSNLNFDNITIANVSDSFSDTQTPTISNKTITSSNVSTTGVTLGWEKATDDVTLQGDLEYRVYQSSSNNMDTVSDIEVNGLALGTGFSKDLEVFNVTGLLPSTTYYFNVIVKDAAGNKSAYTMKSVTTSIPANAPTVTTNTIPSNVTTTGATVGGYVTADGGAIVTERGIVYATTANPTTINSKITITGTTGTFTADLSGLNPNTTYHYRAYATNSVGTSYGSDQTFTTGSLSNNADLSNLTLSTGTLSPAFASGTTDYTANVASNVGNIQVTPTLADSYATLTLNGAAVTSGIGKDIALNVGLNTITIIVTAQNQTTKIYTITVTRAAPTYTIDTISNQMFPALTAGYTSGTQETKTLTIANTGTGSLANVSVAISGANADDFDITQPSATSLPSAGNTIFTVRAKDGLAVGTYTATVTVSATNLTPVTFTVMQVVQAAPTYTIDTISNQMFPALTAGYTNGTQETKTLTIANTGTGSLANVSVAISGANADDFDITQPSATSLPSAGNTIFTVRAKDGLAVGTYTATVTVSATNLTPVTFTVTQVVQAAPTYTIDTISNQMFPALTAGYTSGTQETKTLTIANTGTGSLANVSVAISGANADDFDITQPSATSLPSAGNTIFTVRAKDGLAVGTYTATVTVRATNLTPVTFTVTQVVQAAPTYTIDTISNQMFPALTAGYTSGTQETKTLTIANTGTGSLANVSVAISGANADDFDITQPSATSLPSAGNTIFTVRAKDGLAVGTYTATVTVRATNLTPVTFTVTQVVQAAPTYTIDTISNQMFPALTAGYTSGTQETKTLTIANTGTGSLANVSVAISGANADDFDITQPSATSLPSAGNTIFTVRAKDGLAVGTYTATVTVSATNLTPVTFTVTQEVQANSVTAPDVPTNVLATPGDSYVRVSFDVPTNNGGSTITGYTVKVYVGGVEQPMLAKIGTLSPIIVTGLTNGTAYTFKVLATNIAGNSGESMASNVVTPVAPTAPGQPTIPVPTPSSPSSPTTSTKIQVGLEIDGDNPLEKTTIEIERTKHANGEITDFVALTESSAKAAIEKAKQIDNNIVRIVLPDVNDEIDKVTVEVPKQSLQLLRENGLSLEIATENGLVTIPHSSMKGIEDNFYFRLVPVKKNSERQAIEERARVERVVHEALESNNVHVVARPMTIETNMPNRPVHVTLPLKGVKIPVNIVERKAFLKQLAMFIEHSDGEKKVVLPEVVTMVKGELGLRFTVEKFSTFTIIQVNRTKPPLEVNKHEAYINGFLDGTFGPEKNVTRGQVATMIARILGYTDGTVDTTPLFRDIPSDYYAAGPIAFIKERGIMNGDIYGNFRASDNITRAEMATVVANFKQLHIEENQNITFKDTKGHWAQWIIEAIRTAGIINGQSDGSFAPNEPVTRAQAIVMMNRMLERGPLQGVTSPSFQDVKETHWAFEEIEEAAKTHTYVIDQDGNEKLSK</sequence>
<dbReference type="InterPro" id="IPR036116">
    <property type="entry name" value="FN3_sf"/>
</dbReference>
<proteinExistence type="predicted"/>
<dbReference type="Pfam" id="PF12733">
    <property type="entry name" value="Cadherin-like"/>
    <property type="match status" value="1"/>
</dbReference>
<gene>
    <name evidence="5" type="ORF">P799_05975</name>
</gene>
<keyword evidence="2" id="KW-0812">Transmembrane</keyword>
<dbReference type="InterPro" id="IPR025883">
    <property type="entry name" value="Cadherin-like_domain"/>
</dbReference>
<dbReference type="InterPro" id="IPR051465">
    <property type="entry name" value="Cell_Envelope_Struct_Comp"/>
</dbReference>
<feature type="domain" description="Fibronectin type-III" evidence="3">
    <location>
        <begin position="345"/>
        <end position="442"/>
    </location>
</feature>
<feature type="domain" description="SLH" evidence="4">
    <location>
        <begin position="1502"/>
        <end position="1559"/>
    </location>
</feature>
<dbReference type="HOGENOM" id="CLU_242667_0_0_9"/>
<feature type="domain" description="SLH" evidence="4">
    <location>
        <begin position="1438"/>
        <end position="1501"/>
    </location>
</feature>
<evidence type="ECO:0000259" key="4">
    <source>
        <dbReference type="PROSITE" id="PS51272"/>
    </source>
</evidence>
<keyword evidence="2" id="KW-0472">Membrane</keyword>
<dbReference type="InterPro" id="IPR003961">
    <property type="entry name" value="FN3_dom"/>
</dbReference>